<protein>
    <submittedName>
        <fullName evidence="1">Uncharacterized protein</fullName>
    </submittedName>
</protein>
<organism evidence="1 2">
    <name type="scientific">Aphanothece sacrum FPU1</name>
    <dbReference type="NCBI Taxonomy" id="1920663"/>
    <lineage>
        <taxon>Bacteria</taxon>
        <taxon>Bacillati</taxon>
        <taxon>Cyanobacteriota</taxon>
        <taxon>Cyanophyceae</taxon>
        <taxon>Oscillatoriophycideae</taxon>
        <taxon>Chroococcales</taxon>
        <taxon>Aphanothecaceae</taxon>
        <taxon>Aphanothece</taxon>
    </lineage>
</organism>
<dbReference type="Proteomes" id="UP000287247">
    <property type="component" value="Unassembled WGS sequence"/>
</dbReference>
<dbReference type="AlphaFoldDB" id="A0A401IMK7"/>
<keyword evidence="2" id="KW-1185">Reference proteome</keyword>
<name>A0A401IMK7_APHSA</name>
<evidence type="ECO:0000313" key="2">
    <source>
        <dbReference type="Proteomes" id="UP000287247"/>
    </source>
</evidence>
<evidence type="ECO:0000313" key="1">
    <source>
        <dbReference type="EMBL" id="GBF82487.1"/>
    </source>
</evidence>
<reference evidence="2" key="1">
    <citation type="submission" date="2017-05" db="EMBL/GenBank/DDBJ databases">
        <title>Physiological properties and genetic analysis related to exopolysaccharide production of fresh-water unicellular cyanobacterium Aphanothece sacrum, Suizenji Nori, that has been cultured as a food source in Japan.</title>
        <authorList>
            <person name="Kanesaki Y."/>
            <person name="Yoshikawa S."/>
            <person name="Ohki K."/>
        </authorList>
    </citation>
    <scope>NUCLEOTIDE SEQUENCE [LARGE SCALE GENOMIC DNA]</scope>
    <source>
        <strain evidence="2">FPU1</strain>
    </source>
</reference>
<gene>
    <name evidence="1" type="ORF">AsFPU1_3917</name>
</gene>
<sequence>MEEVPAQLFVVPKSKAIVIANIIVKIMVTKNRRICVKEIICLSSKKEFDISMIIYKESYFEQSKLSRLLKEEKVKEKSIIIHLLPLPLGFVSN</sequence>
<comment type="caution">
    <text evidence="1">The sequence shown here is derived from an EMBL/GenBank/DDBJ whole genome shotgun (WGS) entry which is preliminary data.</text>
</comment>
<dbReference type="EMBL" id="BDQK01000017">
    <property type="protein sequence ID" value="GBF82487.1"/>
    <property type="molecule type" value="Genomic_DNA"/>
</dbReference>
<accession>A0A401IMK7</accession>
<proteinExistence type="predicted"/>